<comment type="similarity">
    <text evidence="1">Belongs to the prokaryotic molybdopterin-containing oxidoreductase family.</text>
</comment>
<dbReference type="InterPro" id="IPR006656">
    <property type="entry name" value="Mopterin_OxRdtase"/>
</dbReference>
<keyword evidence="2 6" id="KW-0500">Molybdenum</keyword>
<dbReference type="AlphaFoldDB" id="A6VQL7"/>
<protein>
    <submittedName>
        <fullName evidence="10">Trimethylamine-N-oxide reductase (Cytochrome c)</fullName>
        <ecNumber evidence="10">1.7.2.3</ecNumber>
    </submittedName>
</protein>
<feature type="binding site" evidence="6">
    <location>
        <position position="733"/>
    </location>
    <ligand>
        <name>Mo-bis(molybdopterin guanine dinucleotide)</name>
        <dbReference type="ChEBI" id="CHEBI:60539"/>
    </ligand>
</feature>
<feature type="domain" description="Molybdopterin oxidoreductase N-terminal" evidence="9">
    <location>
        <begin position="15"/>
        <end position="55"/>
    </location>
</feature>
<dbReference type="EC" id="1.7.2.3" evidence="10"/>
<dbReference type="InterPro" id="IPR006658">
    <property type="entry name" value="BisC"/>
</dbReference>
<evidence type="ECO:0000313" key="10">
    <source>
        <dbReference type="EMBL" id="ABR75264.1"/>
    </source>
</evidence>
<evidence type="ECO:0000259" key="9">
    <source>
        <dbReference type="Pfam" id="PF18364"/>
    </source>
</evidence>
<dbReference type="GO" id="GO:0030151">
    <property type="term" value="F:molybdenum ion binding"/>
    <property type="evidence" value="ECO:0007669"/>
    <property type="project" value="TreeGrafter"/>
</dbReference>
<dbReference type="PANTHER" id="PTHR43742:SF10">
    <property type="entry name" value="TRIMETHYLAMINE-N-OXIDE REDUCTASE 2"/>
    <property type="match status" value="1"/>
</dbReference>
<dbReference type="SUPFAM" id="SSF50692">
    <property type="entry name" value="ADC-like"/>
    <property type="match status" value="1"/>
</dbReference>
<dbReference type="Pfam" id="PF01568">
    <property type="entry name" value="Molydop_binding"/>
    <property type="match status" value="1"/>
</dbReference>
<dbReference type="PANTHER" id="PTHR43742">
    <property type="entry name" value="TRIMETHYLAMINE-N-OXIDE REDUCTASE"/>
    <property type="match status" value="1"/>
</dbReference>
<dbReference type="InterPro" id="IPR041460">
    <property type="entry name" value="Molybdopterin_N"/>
</dbReference>
<feature type="domain" description="Molybdopterin dinucleotide-binding" evidence="8">
    <location>
        <begin position="632"/>
        <end position="753"/>
    </location>
</feature>
<keyword evidence="5 10" id="KW-0560">Oxidoreductase</keyword>
<evidence type="ECO:0000256" key="3">
    <source>
        <dbReference type="ARBA" id="ARBA00022723"/>
    </source>
</evidence>
<dbReference type="OrthoDB" id="9815647at2"/>
<dbReference type="NCBIfam" id="TIGR00509">
    <property type="entry name" value="bisC_fam"/>
    <property type="match status" value="1"/>
</dbReference>
<dbReference type="Proteomes" id="UP000001114">
    <property type="component" value="Chromosome"/>
</dbReference>
<dbReference type="PROSITE" id="PS00490">
    <property type="entry name" value="MOLYBDOPTERIN_PROK_2"/>
    <property type="match status" value="1"/>
</dbReference>
<dbReference type="InterPro" id="IPR050612">
    <property type="entry name" value="Prok_Mopterin_Oxidored"/>
</dbReference>
<dbReference type="STRING" id="339671.Asuc_1916"/>
<keyword evidence="11" id="KW-1185">Reference proteome</keyword>
<evidence type="ECO:0000256" key="5">
    <source>
        <dbReference type="ARBA" id="ARBA00023002"/>
    </source>
</evidence>
<evidence type="ECO:0000256" key="2">
    <source>
        <dbReference type="ARBA" id="ARBA00022505"/>
    </source>
</evidence>
<keyword evidence="4" id="KW-0574">Periplasm</keyword>
<dbReference type="Pfam" id="PF18364">
    <property type="entry name" value="Molybdopterin_N"/>
    <property type="match status" value="1"/>
</dbReference>
<organism evidence="10 11">
    <name type="scientific">Actinobacillus succinogenes (strain ATCC 55618 / DSM 22257 / CCUG 43843 / 130Z)</name>
    <dbReference type="NCBI Taxonomy" id="339671"/>
    <lineage>
        <taxon>Bacteria</taxon>
        <taxon>Pseudomonadati</taxon>
        <taxon>Pseudomonadota</taxon>
        <taxon>Gammaproteobacteria</taxon>
        <taxon>Pasteurellales</taxon>
        <taxon>Pasteurellaceae</taxon>
        <taxon>Actinobacillus</taxon>
    </lineage>
</organism>
<dbReference type="Gene3D" id="3.40.50.740">
    <property type="match status" value="1"/>
</dbReference>
<dbReference type="Gene3D" id="3.40.228.10">
    <property type="entry name" value="Dimethylsulfoxide Reductase, domain 2"/>
    <property type="match status" value="1"/>
</dbReference>
<dbReference type="GO" id="GO:0043546">
    <property type="term" value="F:molybdopterin cofactor binding"/>
    <property type="evidence" value="ECO:0007669"/>
    <property type="project" value="InterPro"/>
</dbReference>
<feature type="binding site" evidence="6">
    <location>
        <position position="478"/>
    </location>
    <ligand>
        <name>Mo-bis(molybdopterin guanine dinucleotide)</name>
        <dbReference type="ChEBI" id="CHEBI:60539"/>
    </ligand>
</feature>
<evidence type="ECO:0000256" key="4">
    <source>
        <dbReference type="ARBA" id="ARBA00022764"/>
    </source>
</evidence>
<evidence type="ECO:0000256" key="1">
    <source>
        <dbReference type="ARBA" id="ARBA00010312"/>
    </source>
</evidence>
<dbReference type="Gene3D" id="2.40.40.20">
    <property type="match status" value="1"/>
</dbReference>
<sequence length="776" mass="86275">MDNRENMKTVREIITAAHWGGLKVTLEDGIITGSGTAFSAEQENALQTVVAEQVYSPNRVRFPMVRKGFFDGNCNRTLRGRDQWIRLSWTQALDLVHKELMRVRQSYGAQSIFGGSYGWKSSGALHSSRTLLHRYLNLTGGFVNSFSDYSTAAAQQILPYVVGGNEVYEQTSGWETVLENSDIIVLWSANPVTTLCNSWTATDQQGIAYFQRAQQAGKRIICIDPVRSQSCERLKAEWLPIRAGTDVALMLGMAHTLVQEELLERDFLHTHTQGYEVFEAYLLGKNDNQPKTAQWASGICGVPATQIQQLARDFSRRRTILMAGWGMQRQKHGEQPAWMLVVLAAMLGQIGLPGGGFSFSHVNGNGGVARSQAGVLGKISEKSANFPPHFAASIPVSRLTDALLHPCKTIAFNGGQITYPDIKLIYWAGGNPVSQQHDLNLVVQAWQRPECIIVNEINWTPTAKMADIVLPVTTSFERNDLTLSGSFSGQHLFPMKQVIAPQFEAKNDYDIFLELAKRAGVAEQFGEGKSEFDWLRNFYSSLQKCGQNVPSFEAFWQANRPFVFSTEESVKHWVKYADFRRDPQAYPLNTASGKIEIYSEAVAAMGYDDCQGHPMWFEPEEYTKHCDAHYPLTLVTPHSPYRLHSQLAHTSLRQQYALNGREPAWIHPIDAALYGIEHGDMVRIESPRGQVIVAAHVTESVRQGVIALYQGAWYDPSNPGETKNNLCKNGCANVLTSDECSSPLSQGNAPNSCVVRVTKFTGDIPAITAFSPPDTV</sequence>
<evidence type="ECO:0000259" key="8">
    <source>
        <dbReference type="Pfam" id="PF01568"/>
    </source>
</evidence>
<dbReference type="EMBL" id="CP000746">
    <property type="protein sequence ID" value="ABR75264.1"/>
    <property type="molecule type" value="Genomic_DNA"/>
</dbReference>
<keyword evidence="3 6" id="KW-0479">Metal-binding</keyword>
<dbReference type="eggNOG" id="COG0243">
    <property type="taxonomic scope" value="Bacteria"/>
</dbReference>
<name>A6VQL7_ACTSZ</name>
<feature type="binding site" evidence="6">
    <location>
        <position position="329"/>
    </location>
    <ligand>
        <name>Mo-bis(molybdopterin guanine dinucleotide)</name>
        <dbReference type="ChEBI" id="CHEBI:60539"/>
    </ligand>
</feature>
<dbReference type="KEGG" id="asu:Asuc_1916"/>
<feature type="binding site" evidence="6">
    <location>
        <position position="508"/>
    </location>
    <ligand>
        <name>Mo-bis(molybdopterin guanine dinucleotide)</name>
        <dbReference type="ChEBI" id="CHEBI:60539"/>
    </ligand>
</feature>
<dbReference type="GO" id="GO:0009055">
    <property type="term" value="F:electron transfer activity"/>
    <property type="evidence" value="ECO:0007669"/>
    <property type="project" value="TreeGrafter"/>
</dbReference>
<accession>A6VQL7</accession>
<dbReference type="InterPro" id="IPR006655">
    <property type="entry name" value="Mopterin_OxRdtase_prok_CS"/>
</dbReference>
<evidence type="ECO:0000313" key="11">
    <source>
        <dbReference type="Proteomes" id="UP000001114"/>
    </source>
</evidence>
<dbReference type="InterPro" id="IPR006657">
    <property type="entry name" value="MoPterin_dinucl-bd_dom"/>
</dbReference>
<dbReference type="GO" id="GO:0050626">
    <property type="term" value="F:trimethylamine-N-oxide reductase (cytochrome c) activity"/>
    <property type="evidence" value="ECO:0007669"/>
    <property type="project" value="UniProtKB-EC"/>
</dbReference>
<dbReference type="GO" id="GO:0009061">
    <property type="term" value="P:anaerobic respiration"/>
    <property type="evidence" value="ECO:0007669"/>
    <property type="project" value="TreeGrafter"/>
</dbReference>
<dbReference type="InterPro" id="IPR009010">
    <property type="entry name" value="Asp_de-COase-like_dom_sf"/>
</dbReference>
<evidence type="ECO:0000259" key="7">
    <source>
        <dbReference type="Pfam" id="PF00384"/>
    </source>
</evidence>
<dbReference type="Gene3D" id="3.90.55.10">
    <property type="entry name" value="Dimethylsulfoxide Reductase, domain 3"/>
    <property type="match status" value="1"/>
</dbReference>
<reference evidence="11" key="1">
    <citation type="journal article" date="2010" name="BMC Genomics">
        <title>A genomic perspective on the potential of Actinobacillus succinogenes for industrial succinate production.</title>
        <authorList>
            <person name="McKinlay J.B."/>
            <person name="Laivenieks M."/>
            <person name="Schindler B.D."/>
            <person name="McKinlay A.A."/>
            <person name="Siddaramappa S."/>
            <person name="Challacombe J.F."/>
            <person name="Lowry S.R."/>
            <person name="Clum A."/>
            <person name="Lapidus A.L."/>
            <person name="Burkhart K.B."/>
            <person name="Harkins V."/>
            <person name="Vieille C."/>
        </authorList>
    </citation>
    <scope>NUCLEOTIDE SEQUENCE [LARGE SCALE GENOMIC DNA]</scope>
    <source>
        <strain evidence="11">ATCC 55618 / DSM 22257 / CCUG 43843 / 130Z</strain>
    </source>
</reference>
<comment type="cofactor">
    <cofactor evidence="6">
        <name>Mo-bis(molybdopterin guanine dinucleotide)</name>
        <dbReference type="ChEBI" id="CHEBI:60539"/>
    </cofactor>
    <text evidence="6">Binds 1 molybdenum-bis(molybdopterin guanine dinucleotide) (Mo-bis-MGD) cofactor per subunit.</text>
</comment>
<dbReference type="HOGENOM" id="CLU_000422_13_3_6"/>
<feature type="binding site" evidence="6">
    <location>
        <position position="119"/>
    </location>
    <ligand>
        <name>Mo-bis(molybdopterin guanine dinucleotide)</name>
        <dbReference type="ChEBI" id="CHEBI:60539"/>
    </ligand>
</feature>
<dbReference type="SUPFAM" id="SSF53706">
    <property type="entry name" value="Formate dehydrogenase/DMSO reductase, domains 1-3"/>
    <property type="match status" value="1"/>
</dbReference>
<evidence type="ECO:0000256" key="6">
    <source>
        <dbReference type="PIRSR" id="PIRSR606658-1"/>
    </source>
</evidence>
<dbReference type="PROSITE" id="PS00932">
    <property type="entry name" value="MOLYBDOPTERIN_PROK_3"/>
    <property type="match status" value="1"/>
</dbReference>
<gene>
    <name evidence="10" type="ordered locus">Asuc_1916</name>
</gene>
<proteinExistence type="inferred from homology"/>
<dbReference type="GO" id="GO:0030288">
    <property type="term" value="C:outer membrane-bounded periplasmic space"/>
    <property type="evidence" value="ECO:0007669"/>
    <property type="project" value="TreeGrafter"/>
</dbReference>
<dbReference type="Pfam" id="PF00384">
    <property type="entry name" value="Molybdopterin"/>
    <property type="match status" value="1"/>
</dbReference>
<feature type="binding site" evidence="6">
    <location>
        <position position="431"/>
    </location>
    <ligand>
        <name>Mo-bis(molybdopterin guanine dinucleotide)</name>
        <dbReference type="ChEBI" id="CHEBI:60539"/>
    </ligand>
</feature>
<feature type="domain" description="Molybdopterin oxidoreductase" evidence="7">
    <location>
        <begin position="59"/>
        <end position="518"/>
    </location>
</feature>